<comment type="caution">
    <text evidence="2">The sequence shown here is derived from an EMBL/GenBank/DDBJ whole genome shotgun (WGS) entry which is preliminary data.</text>
</comment>
<feature type="compositionally biased region" description="Basic and acidic residues" evidence="1">
    <location>
        <begin position="56"/>
        <end position="72"/>
    </location>
</feature>
<accession>A0A9P6CAV4</accession>
<proteinExistence type="predicted"/>
<gene>
    <name evidence="2" type="ORF">P691DRAFT_808606</name>
</gene>
<sequence>MDPISAVVLITVGVTVVVADECYKAYKRRKARKMVERELGLGPRERKEVRRIRKQRERERREREKEFRRRVRERERERVRRRPWNGLDGYALEGGEGGIWDEIGEGAGGLPEYSVRPREGIDSSVPGMAEKPKKKGLIKGLFRRKKKPDEPPSYEAAVGA</sequence>
<evidence type="ECO:0000256" key="1">
    <source>
        <dbReference type="SAM" id="MobiDB-lite"/>
    </source>
</evidence>
<evidence type="ECO:0000313" key="3">
    <source>
        <dbReference type="Proteomes" id="UP000807342"/>
    </source>
</evidence>
<reference evidence="2" key="1">
    <citation type="submission" date="2020-11" db="EMBL/GenBank/DDBJ databases">
        <authorList>
            <consortium name="DOE Joint Genome Institute"/>
            <person name="Ahrendt S."/>
            <person name="Riley R."/>
            <person name="Andreopoulos W."/>
            <person name="Labutti K."/>
            <person name="Pangilinan J."/>
            <person name="Ruiz-Duenas F.J."/>
            <person name="Barrasa J.M."/>
            <person name="Sanchez-Garcia M."/>
            <person name="Camarero S."/>
            <person name="Miyauchi S."/>
            <person name="Serrano A."/>
            <person name="Linde D."/>
            <person name="Babiker R."/>
            <person name="Drula E."/>
            <person name="Ayuso-Fernandez I."/>
            <person name="Pacheco R."/>
            <person name="Padilla G."/>
            <person name="Ferreira P."/>
            <person name="Barriuso J."/>
            <person name="Kellner H."/>
            <person name="Castanera R."/>
            <person name="Alfaro M."/>
            <person name="Ramirez L."/>
            <person name="Pisabarro A.G."/>
            <person name="Kuo A."/>
            <person name="Tritt A."/>
            <person name="Lipzen A."/>
            <person name="He G."/>
            <person name="Yan M."/>
            <person name="Ng V."/>
            <person name="Cullen D."/>
            <person name="Martin F."/>
            <person name="Rosso M.-N."/>
            <person name="Henrissat B."/>
            <person name="Hibbett D."/>
            <person name="Martinez A.T."/>
            <person name="Grigoriev I.V."/>
        </authorList>
    </citation>
    <scope>NUCLEOTIDE SEQUENCE</scope>
    <source>
        <strain evidence="2">MF-IS2</strain>
    </source>
</reference>
<feature type="region of interest" description="Disordered" evidence="1">
    <location>
        <begin position="44"/>
        <end position="72"/>
    </location>
</feature>
<evidence type="ECO:0000313" key="2">
    <source>
        <dbReference type="EMBL" id="KAF9454463.1"/>
    </source>
</evidence>
<dbReference type="AlphaFoldDB" id="A0A9P6CAV4"/>
<feature type="compositionally biased region" description="Basic residues" evidence="1">
    <location>
        <begin position="132"/>
        <end position="146"/>
    </location>
</feature>
<keyword evidence="3" id="KW-1185">Reference proteome</keyword>
<name>A0A9P6CAV4_9AGAR</name>
<dbReference type="Proteomes" id="UP000807342">
    <property type="component" value="Unassembled WGS sequence"/>
</dbReference>
<protein>
    <submittedName>
        <fullName evidence="2">Uncharacterized protein</fullName>
    </submittedName>
</protein>
<feature type="region of interest" description="Disordered" evidence="1">
    <location>
        <begin position="108"/>
        <end position="160"/>
    </location>
</feature>
<dbReference type="EMBL" id="MU151054">
    <property type="protein sequence ID" value="KAF9454463.1"/>
    <property type="molecule type" value="Genomic_DNA"/>
</dbReference>
<organism evidence="2 3">
    <name type="scientific">Macrolepiota fuliginosa MF-IS2</name>
    <dbReference type="NCBI Taxonomy" id="1400762"/>
    <lineage>
        <taxon>Eukaryota</taxon>
        <taxon>Fungi</taxon>
        <taxon>Dikarya</taxon>
        <taxon>Basidiomycota</taxon>
        <taxon>Agaricomycotina</taxon>
        <taxon>Agaricomycetes</taxon>
        <taxon>Agaricomycetidae</taxon>
        <taxon>Agaricales</taxon>
        <taxon>Agaricineae</taxon>
        <taxon>Agaricaceae</taxon>
        <taxon>Macrolepiota</taxon>
    </lineage>
</organism>